<feature type="transmembrane region" description="Helical" evidence="1">
    <location>
        <begin position="108"/>
        <end position="134"/>
    </location>
</feature>
<dbReference type="EMBL" id="JAPQFJ010000016">
    <property type="protein sequence ID" value="MCY6959839.1"/>
    <property type="molecule type" value="Genomic_DNA"/>
</dbReference>
<keyword evidence="1" id="KW-0472">Membrane</keyword>
<gene>
    <name evidence="2" type="ORF">OW729_14555</name>
</gene>
<keyword evidence="1" id="KW-0812">Transmembrane</keyword>
<dbReference type="PANTHER" id="PTHR37305:SF1">
    <property type="entry name" value="MEMBRANE PROTEIN"/>
    <property type="match status" value="1"/>
</dbReference>
<proteinExistence type="predicted"/>
<feature type="transmembrane region" description="Helical" evidence="1">
    <location>
        <begin position="227"/>
        <end position="245"/>
    </location>
</feature>
<organism evidence="2 3">
    <name type="scientific">Clostridium brassicae</name>
    <dbReference type="NCBI Taxonomy" id="2999072"/>
    <lineage>
        <taxon>Bacteria</taxon>
        <taxon>Bacillati</taxon>
        <taxon>Bacillota</taxon>
        <taxon>Clostridia</taxon>
        <taxon>Eubacteriales</taxon>
        <taxon>Clostridiaceae</taxon>
        <taxon>Clostridium</taxon>
    </lineage>
</organism>
<evidence type="ECO:0000256" key="1">
    <source>
        <dbReference type="SAM" id="Phobius"/>
    </source>
</evidence>
<protein>
    <submittedName>
        <fullName evidence="2">ABC transporter permease</fullName>
    </submittedName>
</protein>
<evidence type="ECO:0000313" key="2">
    <source>
        <dbReference type="EMBL" id="MCY6959839.1"/>
    </source>
</evidence>
<keyword evidence="3" id="KW-1185">Reference proteome</keyword>
<accession>A0ABT4DFN9</accession>
<keyword evidence="1" id="KW-1133">Transmembrane helix</keyword>
<feature type="transmembrane region" description="Helical" evidence="1">
    <location>
        <begin position="146"/>
        <end position="164"/>
    </location>
</feature>
<dbReference type="Pfam" id="PF12730">
    <property type="entry name" value="ABC2_membrane_4"/>
    <property type="match status" value="1"/>
</dbReference>
<dbReference type="RefSeq" id="WP_268062276.1">
    <property type="nucleotide sequence ID" value="NZ_JAPQFJ010000016.1"/>
</dbReference>
<name>A0ABT4DFN9_9CLOT</name>
<sequence length="250" mass="28575">MTEFKAAIINEMEKLYKKKKILVSVIISLIFIVLGQFAIVALRSGFGIRGTSSLEFPILVLSLVVNTILPLFTALVTIDSFSGEFSHNTMKIVITRPVSRLKFFTAKLISIMTFVLANLLFVMIISTITGAIFNANSFTFQGILKIFLCYIVTILPMLILALMITVFANILRSGTSVFFLSILVFIIFKGMEIVFVKYSGILFTSMFNWYNLWIIDGFPFMKIFREFTMMFSYGILFFTLGYYLFDKKEF</sequence>
<comment type="caution">
    <text evidence="2">The sequence shown here is derived from an EMBL/GenBank/DDBJ whole genome shotgun (WGS) entry which is preliminary data.</text>
</comment>
<dbReference type="PANTHER" id="PTHR37305">
    <property type="entry name" value="INTEGRAL MEMBRANE PROTEIN-RELATED"/>
    <property type="match status" value="1"/>
</dbReference>
<feature type="transmembrane region" description="Helical" evidence="1">
    <location>
        <begin position="54"/>
        <end position="78"/>
    </location>
</feature>
<feature type="transmembrane region" description="Helical" evidence="1">
    <location>
        <begin position="21"/>
        <end position="42"/>
    </location>
</feature>
<feature type="transmembrane region" description="Helical" evidence="1">
    <location>
        <begin position="170"/>
        <end position="188"/>
    </location>
</feature>
<reference evidence="2" key="1">
    <citation type="submission" date="2022-12" db="EMBL/GenBank/DDBJ databases">
        <title>Clostridium sp. nov., isolated from industrial wastewater.</title>
        <authorList>
            <person name="Jiayan W."/>
        </authorList>
    </citation>
    <scope>NUCLEOTIDE SEQUENCE</scope>
    <source>
        <strain evidence="2">ZC22-4</strain>
    </source>
</reference>
<evidence type="ECO:0000313" key="3">
    <source>
        <dbReference type="Proteomes" id="UP001144612"/>
    </source>
</evidence>
<dbReference type="Proteomes" id="UP001144612">
    <property type="component" value="Unassembled WGS sequence"/>
</dbReference>